<feature type="domain" description="Excalibur calcium-binding" evidence="2">
    <location>
        <begin position="97"/>
        <end position="133"/>
    </location>
</feature>
<dbReference type="AlphaFoldDB" id="A0A1U7P1D6"/>
<feature type="chain" id="PRO_5012617636" description="Excalibur calcium-binding domain-containing protein" evidence="1">
    <location>
        <begin position="26"/>
        <end position="137"/>
    </location>
</feature>
<dbReference type="Pfam" id="PF05901">
    <property type="entry name" value="Excalibur"/>
    <property type="match status" value="1"/>
</dbReference>
<evidence type="ECO:0000313" key="3">
    <source>
        <dbReference type="EMBL" id="OLV18983.1"/>
    </source>
</evidence>
<dbReference type="OrthoDB" id="72940at2"/>
<organism evidence="3 4">
    <name type="scientific">Deinococcus marmoris</name>
    <dbReference type="NCBI Taxonomy" id="249408"/>
    <lineage>
        <taxon>Bacteria</taxon>
        <taxon>Thermotogati</taxon>
        <taxon>Deinococcota</taxon>
        <taxon>Deinococci</taxon>
        <taxon>Deinococcales</taxon>
        <taxon>Deinococcaceae</taxon>
        <taxon>Deinococcus</taxon>
    </lineage>
</organism>
<evidence type="ECO:0000256" key="1">
    <source>
        <dbReference type="SAM" id="SignalP"/>
    </source>
</evidence>
<keyword evidence="1" id="KW-0732">Signal</keyword>
<proteinExistence type="predicted"/>
<dbReference type="STRING" id="249408.BOO71_0004171"/>
<accession>A0A1U7P1D6</accession>
<name>A0A1U7P1D6_9DEIO</name>
<dbReference type="EMBL" id="MSTI01000047">
    <property type="protein sequence ID" value="OLV18983.1"/>
    <property type="molecule type" value="Genomic_DNA"/>
</dbReference>
<evidence type="ECO:0000313" key="4">
    <source>
        <dbReference type="Proteomes" id="UP000186607"/>
    </source>
</evidence>
<reference evidence="3 4" key="1">
    <citation type="submission" date="2017-01" db="EMBL/GenBank/DDBJ databases">
        <title>Genome Analysis of Deinococcus marmoris KOPRI26562.</title>
        <authorList>
            <person name="Kim J.H."/>
            <person name="Oh H.-M."/>
        </authorList>
    </citation>
    <scope>NUCLEOTIDE SEQUENCE [LARGE SCALE GENOMIC DNA]</scope>
    <source>
        <strain evidence="3 4">KOPRI26562</strain>
    </source>
</reference>
<dbReference type="InterPro" id="IPR010466">
    <property type="entry name" value="DUF1058"/>
</dbReference>
<dbReference type="Pfam" id="PF06347">
    <property type="entry name" value="SH3_4"/>
    <property type="match status" value="1"/>
</dbReference>
<feature type="signal peptide" evidence="1">
    <location>
        <begin position="1"/>
        <end position="25"/>
    </location>
</feature>
<comment type="caution">
    <text evidence="3">The sequence shown here is derived from an EMBL/GenBank/DDBJ whole genome shotgun (WGS) entry which is preliminary data.</text>
</comment>
<gene>
    <name evidence="3" type="ORF">BOO71_0004171</name>
</gene>
<sequence length="137" mass="14239">MKTSIRALNLVLGLSGLGLLGLADAATATTTANANLRRLPSPQGQVLRVVPGNTLLTVACTGDWCRTTYQGRGGYLARSLLRPTSKSSALTGTGTVYYANCTALRAAGAAPIRLGKPGYRTGLDSNRNSVACDRGDR</sequence>
<keyword evidence="4" id="KW-1185">Reference proteome</keyword>
<evidence type="ECO:0000259" key="2">
    <source>
        <dbReference type="SMART" id="SM00894"/>
    </source>
</evidence>
<dbReference type="SMART" id="SM00894">
    <property type="entry name" value="Excalibur"/>
    <property type="match status" value="1"/>
</dbReference>
<dbReference type="RefSeq" id="WP_075831264.1">
    <property type="nucleotide sequence ID" value="NZ_MSTI01000047.1"/>
</dbReference>
<protein>
    <recommendedName>
        <fullName evidence="2">Excalibur calcium-binding domain-containing protein</fullName>
    </recommendedName>
</protein>
<dbReference type="InterPro" id="IPR008613">
    <property type="entry name" value="Excalibur_Ca-bd_domain"/>
</dbReference>
<dbReference type="Gene3D" id="2.30.30.40">
    <property type="entry name" value="SH3 Domains"/>
    <property type="match status" value="1"/>
</dbReference>
<dbReference type="Proteomes" id="UP000186607">
    <property type="component" value="Unassembled WGS sequence"/>
</dbReference>